<evidence type="ECO:0000256" key="2">
    <source>
        <dbReference type="SAM" id="Coils"/>
    </source>
</evidence>
<comment type="subcellular location">
    <subcellularLocation>
        <location evidence="1">Cell envelope</location>
    </subcellularLocation>
</comment>
<dbReference type="InterPro" id="IPR058625">
    <property type="entry name" value="MdtA-like_BSH"/>
</dbReference>
<name>A0A1J5QUZ9_9ZZZZ</name>
<dbReference type="Gene3D" id="1.10.287.470">
    <property type="entry name" value="Helix hairpin bin"/>
    <property type="match status" value="2"/>
</dbReference>
<dbReference type="InterPro" id="IPR058792">
    <property type="entry name" value="Beta-barrel_RND_2"/>
</dbReference>
<protein>
    <submittedName>
        <fullName evidence="6">Multidrug export protein EmrA</fullName>
    </submittedName>
</protein>
<proteinExistence type="predicted"/>
<dbReference type="Pfam" id="PF25917">
    <property type="entry name" value="BSH_RND"/>
    <property type="match status" value="1"/>
</dbReference>
<dbReference type="GO" id="GO:0055085">
    <property type="term" value="P:transmembrane transport"/>
    <property type="evidence" value="ECO:0007669"/>
    <property type="project" value="InterPro"/>
</dbReference>
<evidence type="ECO:0000256" key="1">
    <source>
        <dbReference type="ARBA" id="ARBA00004196"/>
    </source>
</evidence>
<dbReference type="Gene3D" id="2.40.50.100">
    <property type="match status" value="1"/>
</dbReference>
<dbReference type="PANTHER" id="PTHR30386:SF19">
    <property type="entry name" value="MULTIDRUG EXPORT PROTEIN EMRA-RELATED"/>
    <property type="match status" value="1"/>
</dbReference>
<feature type="transmembrane region" description="Helical" evidence="3">
    <location>
        <begin position="20"/>
        <end position="37"/>
    </location>
</feature>
<feature type="domain" description="CusB-like beta-barrel" evidence="5">
    <location>
        <begin position="244"/>
        <end position="287"/>
    </location>
</feature>
<dbReference type="InterPro" id="IPR050739">
    <property type="entry name" value="MFP"/>
</dbReference>
<keyword evidence="3" id="KW-1133">Transmembrane helix</keyword>
<keyword evidence="2" id="KW-0175">Coiled coil</keyword>
<dbReference type="AlphaFoldDB" id="A0A1J5QUZ9"/>
<dbReference type="Pfam" id="PF25954">
    <property type="entry name" value="Beta-barrel_RND_2"/>
    <property type="match status" value="1"/>
</dbReference>
<reference evidence="6" key="1">
    <citation type="submission" date="2016-10" db="EMBL/GenBank/DDBJ databases">
        <title>Sequence of Gallionella enrichment culture.</title>
        <authorList>
            <person name="Poehlein A."/>
            <person name="Muehling M."/>
            <person name="Daniel R."/>
        </authorList>
    </citation>
    <scope>NUCLEOTIDE SEQUENCE</scope>
</reference>
<evidence type="ECO:0000259" key="5">
    <source>
        <dbReference type="Pfam" id="PF25954"/>
    </source>
</evidence>
<dbReference type="EMBL" id="MLJW01000428">
    <property type="protein sequence ID" value="OIQ87328.1"/>
    <property type="molecule type" value="Genomic_DNA"/>
</dbReference>
<feature type="domain" description="Multidrug resistance protein MdtA-like barrel-sandwich hybrid" evidence="4">
    <location>
        <begin position="54"/>
        <end position="240"/>
    </location>
</feature>
<keyword evidence="3" id="KW-0812">Transmembrane</keyword>
<feature type="coiled-coil region" evidence="2">
    <location>
        <begin position="94"/>
        <end position="128"/>
    </location>
</feature>
<accession>A0A1J5QUZ9</accession>
<dbReference type="Gene3D" id="2.40.30.170">
    <property type="match status" value="1"/>
</dbReference>
<comment type="caution">
    <text evidence="6">The sequence shown here is derived from an EMBL/GenBank/DDBJ whole genome shotgun (WGS) entry which is preliminary data.</text>
</comment>
<dbReference type="PANTHER" id="PTHR30386">
    <property type="entry name" value="MEMBRANE FUSION SUBUNIT OF EMRAB-TOLC MULTIDRUG EFFLUX PUMP"/>
    <property type="match status" value="1"/>
</dbReference>
<evidence type="ECO:0000256" key="3">
    <source>
        <dbReference type="SAM" id="Phobius"/>
    </source>
</evidence>
<sequence>MTTIETAPRAAWRERLRWPLMLLGVAAAAAVAVWLYLSGGRREDTDDAYVRCAQVAISADVGGRVLQVDVHDNERVHRGQVLYRLDDAPYRIALAAAQARLAAARVQLRVLRADVGRARAELAAARNAGHFAELTLVRTQQLARATIASQAQLEDAERAQQQAARSVAAARAQLDAARAALGGSAARNPQLREAAAALAQAGLDLAHTVVRAPADGVVTRVDALQPGRYMAAATPAFALLRTDQVWIEADFKEDQLAHMRVGDAAQVSVDALPGRVLRGQVTSFSPGTGAVFSLLPPENASGNWVKVVQRLPVRIALDAPPPELRSGLSAEVVVDTGWRRHLFGGGRARAARGGTP</sequence>
<keyword evidence="3" id="KW-0472">Membrane</keyword>
<evidence type="ECO:0000259" key="4">
    <source>
        <dbReference type="Pfam" id="PF25917"/>
    </source>
</evidence>
<evidence type="ECO:0000313" key="6">
    <source>
        <dbReference type="EMBL" id="OIQ87328.1"/>
    </source>
</evidence>
<organism evidence="6">
    <name type="scientific">mine drainage metagenome</name>
    <dbReference type="NCBI Taxonomy" id="410659"/>
    <lineage>
        <taxon>unclassified sequences</taxon>
        <taxon>metagenomes</taxon>
        <taxon>ecological metagenomes</taxon>
    </lineage>
</organism>
<dbReference type="SUPFAM" id="SSF111369">
    <property type="entry name" value="HlyD-like secretion proteins"/>
    <property type="match status" value="2"/>
</dbReference>
<dbReference type="GO" id="GO:0030313">
    <property type="term" value="C:cell envelope"/>
    <property type="evidence" value="ECO:0007669"/>
    <property type="project" value="UniProtKB-SubCell"/>
</dbReference>
<gene>
    <name evidence="6" type="primary">emrA_10</name>
    <name evidence="6" type="ORF">GALL_308180</name>
</gene>